<sequence length="331" mass="35576">SARLPLSSGSSTNAVANPNLNGQSYPGAARRYPSSHTISRSPQSVPPFDSNVLQPAWLPLTSDSSTNVVANPNLNGQSYPGAARRYPSSHTISRSPQSVPPFDSNVLQPAWLPLTSDSSTNVVANPNLNGQSYPGAARRYPSSHTISRSPQSVPPFDSNVLQPAWLPLTSDSSTNVVANPNLNGQSYPGAARRYPSSHTISRSPQSVPPFDSNVLQPAWLPLTSDSSTNVVANPNLNGQSYPGAARRYPSSHTISRPPQSVPPFDSYVLQPAWLPLTSDSRTNVVANPNLNGQSCPDAARRYPYSHTNSRQPQSNLPVHIPVQILHLLLYL</sequence>
<dbReference type="AlphaFoldDB" id="A0A7D9JNC3"/>
<dbReference type="Proteomes" id="UP001152795">
    <property type="component" value="Unassembled WGS sequence"/>
</dbReference>
<feature type="region of interest" description="Disordered" evidence="1">
    <location>
        <begin position="1"/>
        <end position="50"/>
    </location>
</feature>
<feature type="compositionally biased region" description="Polar residues" evidence="1">
    <location>
        <begin position="196"/>
        <end position="205"/>
    </location>
</feature>
<organism evidence="2 3">
    <name type="scientific">Paramuricea clavata</name>
    <name type="common">Red gorgonian</name>
    <name type="synonym">Violescent sea-whip</name>
    <dbReference type="NCBI Taxonomy" id="317549"/>
    <lineage>
        <taxon>Eukaryota</taxon>
        <taxon>Metazoa</taxon>
        <taxon>Cnidaria</taxon>
        <taxon>Anthozoa</taxon>
        <taxon>Octocorallia</taxon>
        <taxon>Malacalcyonacea</taxon>
        <taxon>Plexauridae</taxon>
        <taxon>Paramuricea</taxon>
    </lineage>
</organism>
<feature type="region of interest" description="Disordered" evidence="1">
    <location>
        <begin position="71"/>
        <end position="100"/>
    </location>
</feature>
<feature type="compositionally biased region" description="Polar residues" evidence="1">
    <location>
        <begin position="34"/>
        <end position="43"/>
    </location>
</feature>
<keyword evidence="3" id="KW-1185">Reference proteome</keyword>
<name>A0A7D9JNC3_PARCT</name>
<feature type="non-terminal residue" evidence="2">
    <location>
        <position position="1"/>
    </location>
</feature>
<comment type="caution">
    <text evidence="2">The sequence shown here is derived from an EMBL/GenBank/DDBJ whole genome shotgun (WGS) entry which is preliminary data.</text>
</comment>
<feature type="region of interest" description="Disordered" evidence="1">
    <location>
        <begin position="125"/>
        <end position="154"/>
    </location>
</feature>
<dbReference type="EMBL" id="CACRXK020019112">
    <property type="protein sequence ID" value="CAB4033291.1"/>
    <property type="molecule type" value="Genomic_DNA"/>
</dbReference>
<feature type="region of interest" description="Disordered" evidence="1">
    <location>
        <begin position="234"/>
        <end position="259"/>
    </location>
</feature>
<feature type="compositionally biased region" description="Polar residues" evidence="1">
    <location>
        <begin position="7"/>
        <end position="24"/>
    </location>
</feature>
<proteinExistence type="predicted"/>
<accession>A0A7D9JNC3</accession>
<reference evidence="2" key="1">
    <citation type="submission" date="2020-04" db="EMBL/GenBank/DDBJ databases">
        <authorList>
            <person name="Alioto T."/>
            <person name="Alioto T."/>
            <person name="Gomez Garrido J."/>
        </authorList>
    </citation>
    <scope>NUCLEOTIDE SEQUENCE</scope>
    <source>
        <strain evidence="2">A484AB</strain>
    </source>
</reference>
<evidence type="ECO:0000256" key="1">
    <source>
        <dbReference type="SAM" id="MobiDB-lite"/>
    </source>
</evidence>
<feature type="compositionally biased region" description="Polar residues" evidence="1">
    <location>
        <begin position="88"/>
        <end position="97"/>
    </location>
</feature>
<feature type="compositionally biased region" description="Polar residues" evidence="1">
    <location>
        <begin position="142"/>
        <end position="151"/>
    </location>
</feature>
<gene>
    <name evidence="2" type="ORF">PACLA_8A071833</name>
</gene>
<evidence type="ECO:0000313" key="3">
    <source>
        <dbReference type="Proteomes" id="UP001152795"/>
    </source>
</evidence>
<evidence type="ECO:0000313" key="2">
    <source>
        <dbReference type="EMBL" id="CAB4033291.1"/>
    </source>
</evidence>
<protein>
    <submittedName>
        <fullName evidence="2">Uncharacterized protein</fullName>
    </submittedName>
</protein>
<feature type="region of interest" description="Disordered" evidence="1">
    <location>
        <begin position="179"/>
        <end position="208"/>
    </location>
</feature>